<dbReference type="PANTHER" id="PTHR42711">
    <property type="entry name" value="ABC TRANSPORTER ATP-BINDING PROTEIN"/>
    <property type="match status" value="1"/>
</dbReference>
<dbReference type="InterPro" id="IPR003439">
    <property type="entry name" value="ABC_transporter-like_ATP-bd"/>
</dbReference>
<protein>
    <submittedName>
        <fullName evidence="7">ABC-type transporter ATP-binding protein EcsA</fullName>
    </submittedName>
</protein>
<organism evidence="7 8">
    <name type="scientific">Tannerella forsythia</name>
    <name type="common">Bacteroides forsythus</name>
    <dbReference type="NCBI Taxonomy" id="28112"/>
    <lineage>
        <taxon>Bacteria</taxon>
        <taxon>Pseudomonadati</taxon>
        <taxon>Bacteroidota</taxon>
        <taxon>Bacteroidia</taxon>
        <taxon>Bacteroidales</taxon>
        <taxon>Tannerellaceae</taxon>
        <taxon>Tannerella</taxon>
    </lineage>
</organism>
<evidence type="ECO:0000256" key="3">
    <source>
        <dbReference type="ARBA" id="ARBA00022458"/>
    </source>
</evidence>
<evidence type="ECO:0000313" key="8">
    <source>
        <dbReference type="Proteomes" id="UP000182057"/>
    </source>
</evidence>
<dbReference type="OrthoDB" id="9801987at2"/>
<dbReference type="InterPro" id="IPR050763">
    <property type="entry name" value="ABC_transporter_ATP-binding"/>
</dbReference>
<sequence length="289" mass="32334">MIQLNNITKKFGEKIVLNNLTLSIDSPGLYGLLGINGAGKTTTIKCICGLIDASGGSISRKLSPGEIGYMPEELALYKDMDILSNMSYFCDILGLKVERIIPEIIPLIHRFNLNRDLRVQVGKLSKGNIRKVQFLCTIMHKPTLLILDEPFSGLDPISTEIMIQEITKLKNRGVAILLSTHRIEQAERICDHIFMIHRGEIVVNAPIQEALISGKSPMMVEITTLVALDGIKGAHLQSHIGEVYTYWIHPFDINHTEIIGALQKRKIIGLKRSENSLNDIFIDTVTRRK</sequence>
<evidence type="ECO:0000256" key="4">
    <source>
        <dbReference type="ARBA" id="ARBA00022741"/>
    </source>
</evidence>
<dbReference type="InterPro" id="IPR027417">
    <property type="entry name" value="P-loop_NTPase"/>
</dbReference>
<evidence type="ECO:0000256" key="5">
    <source>
        <dbReference type="ARBA" id="ARBA00022840"/>
    </source>
</evidence>
<evidence type="ECO:0000313" key="7">
    <source>
        <dbReference type="EMBL" id="SCQ19356.1"/>
    </source>
</evidence>
<evidence type="ECO:0000256" key="1">
    <source>
        <dbReference type="ARBA" id="ARBA00005417"/>
    </source>
</evidence>
<dbReference type="Pfam" id="PF00005">
    <property type="entry name" value="ABC_tran"/>
    <property type="match status" value="1"/>
</dbReference>
<dbReference type="RefSeq" id="WP_060831074.1">
    <property type="nucleotide sequence ID" value="NZ_CAJPTF010000036.1"/>
</dbReference>
<dbReference type="EMBL" id="FMMM01000025">
    <property type="protein sequence ID" value="SCQ19356.1"/>
    <property type="molecule type" value="Genomic_DNA"/>
</dbReference>
<keyword evidence="2" id="KW-0813">Transport</keyword>
<feature type="domain" description="ABC transporter" evidence="6">
    <location>
        <begin position="2"/>
        <end position="223"/>
    </location>
</feature>
<dbReference type="AlphaFoldDB" id="A0A1D3UGR7"/>
<keyword evidence="3" id="KW-0536">Nodulation</keyword>
<dbReference type="InterPro" id="IPR017871">
    <property type="entry name" value="ABC_transporter-like_CS"/>
</dbReference>
<dbReference type="SMART" id="SM00382">
    <property type="entry name" value="AAA"/>
    <property type="match status" value="1"/>
</dbReference>
<name>A0A1D3UGR7_TANFO</name>
<evidence type="ECO:0000256" key="2">
    <source>
        <dbReference type="ARBA" id="ARBA00022448"/>
    </source>
</evidence>
<comment type="similarity">
    <text evidence="1">Belongs to the ABC transporter superfamily.</text>
</comment>
<dbReference type="SUPFAM" id="SSF52540">
    <property type="entry name" value="P-loop containing nucleoside triphosphate hydrolases"/>
    <property type="match status" value="1"/>
</dbReference>
<keyword evidence="4" id="KW-0547">Nucleotide-binding</keyword>
<reference evidence="7 8" key="1">
    <citation type="submission" date="2016-09" db="EMBL/GenBank/DDBJ databases">
        <authorList>
            <person name="Capua I."/>
            <person name="De Benedictis P."/>
            <person name="Joannis T."/>
            <person name="Lombin L.H."/>
            <person name="Cattoli G."/>
        </authorList>
    </citation>
    <scope>NUCLEOTIDE SEQUENCE [LARGE SCALE GENOMIC DNA]</scope>
    <source>
        <strain evidence="7 8">UB20</strain>
    </source>
</reference>
<dbReference type="GO" id="GO:0016887">
    <property type="term" value="F:ATP hydrolysis activity"/>
    <property type="evidence" value="ECO:0007669"/>
    <property type="project" value="InterPro"/>
</dbReference>
<proteinExistence type="inferred from homology"/>
<dbReference type="InterPro" id="IPR003593">
    <property type="entry name" value="AAA+_ATPase"/>
</dbReference>
<dbReference type="GO" id="GO:0005524">
    <property type="term" value="F:ATP binding"/>
    <property type="evidence" value="ECO:0007669"/>
    <property type="project" value="UniProtKB-KW"/>
</dbReference>
<dbReference type="PANTHER" id="PTHR42711:SF5">
    <property type="entry name" value="ABC TRANSPORTER ATP-BINDING PROTEIN NATA"/>
    <property type="match status" value="1"/>
</dbReference>
<dbReference type="PROSITE" id="PS50893">
    <property type="entry name" value="ABC_TRANSPORTER_2"/>
    <property type="match status" value="1"/>
</dbReference>
<gene>
    <name evidence="7" type="primary">ecsA</name>
    <name evidence="7" type="ORF">TFUB20_00672</name>
</gene>
<dbReference type="Gene3D" id="3.40.50.300">
    <property type="entry name" value="P-loop containing nucleotide triphosphate hydrolases"/>
    <property type="match status" value="1"/>
</dbReference>
<evidence type="ECO:0000259" key="6">
    <source>
        <dbReference type="PROSITE" id="PS50893"/>
    </source>
</evidence>
<dbReference type="PROSITE" id="PS00211">
    <property type="entry name" value="ABC_TRANSPORTER_1"/>
    <property type="match status" value="1"/>
</dbReference>
<accession>A0A1D3UGR7</accession>
<keyword evidence="5 7" id="KW-0067">ATP-binding</keyword>
<dbReference type="Proteomes" id="UP000182057">
    <property type="component" value="Unassembled WGS sequence"/>
</dbReference>